<accession>A0ABR3FAW9</accession>
<name>A0ABR3FAW9_9AGAR</name>
<comment type="caution">
    <text evidence="2">The sequence shown here is derived from an EMBL/GenBank/DDBJ whole genome shotgun (WGS) entry which is preliminary data.</text>
</comment>
<dbReference type="InterPro" id="IPR001810">
    <property type="entry name" value="F-box_dom"/>
</dbReference>
<feature type="domain" description="F-box" evidence="1">
    <location>
        <begin position="1"/>
        <end position="48"/>
    </location>
</feature>
<evidence type="ECO:0000259" key="1">
    <source>
        <dbReference type="PROSITE" id="PS50181"/>
    </source>
</evidence>
<reference evidence="2 3" key="1">
    <citation type="submission" date="2024-02" db="EMBL/GenBank/DDBJ databases">
        <title>A draft genome for the cacao thread blight pathogen Marasmius crinis-equi.</title>
        <authorList>
            <person name="Cohen S.P."/>
            <person name="Baruah I.K."/>
            <person name="Amoako-Attah I."/>
            <person name="Bukari Y."/>
            <person name="Meinhardt L.W."/>
            <person name="Bailey B.A."/>
        </authorList>
    </citation>
    <scope>NUCLEOTIDE SEQUENCE [LARGE SCALE GENOMIC DNA]</scope>
    <source>
        <strain evidence="2 3">GH-76</strain>
    </source>
</reference>
<protein>
    <recommendedName>
        <fullName evidence="1">F-box domain-containing protein</fullName>
    </recommendedName>
</protein>
<dbReference type="CDD" id="cd09917">
    <property type="entry name" value="F-box_SF"/>
    <property type="match status" value="1"/>
</dbReference>
<dbReference type="Proteomes" id="UP001465976">
    <property type="component" value="Unassembled WGS sequence"/>
</dbReference>
<keyword evidence="3" id="KW-1185">Reference proteome</keyword>
<proteinExistence type="predicted"/>
<sequence>MDELPNETMDRILSFCTQRSRFAALQVNRRLHVVGLRLMCESLNFRSSKDFLARKDFWDDIQKASVGGVVPKEREWKVEGAGGEAILSIPRSLTLGEDESSPIESNFKGRVVERPGMGFPTKTIDIFHLAAKFVNLRKITIWKTSFPVSSLLDLLTDTPCVESIVLYVLPNSGSSNASQTALIDESQLPRRLASLSLLGLDSKSLHERDWETLHLLASLDSVGSLEYDVSSWCIFFDVWHDKVSDQKEMVLDCYRWRGSEGSPIRLTRSKIISCFSIISHHNGERLPLPDRYRESSVASYLGLCTASLTTLRLPVVKEVSNNVGPTEWPDFPRLVTFRGPTRIFQELDQGNNRWSNISFDDGQGFAAFDTRPFMHLRTLRLSLSRDVDFPFVLSSGGPLREVYVKFVGSDWRNWCDKDSLTCVQLCYSKLEVLELTFEESPRLCSHIAQFMFSCWKRILPRSLLSVRVLGYGSQGDTEISWIRGGEACHWELILVK</sequence>
<organism evidence="2 3">
    <name type="scientific">Marasmius crinis-equi</name>
    <dbReference type="NCBI Taxonomy" id="585013"/>
    <lineage>
        <taxon>Eukaryota</taxon>
        <taxon>Fungi</taxon>
        <taxon>Dikarya</taxon>
        <taxon>Basidiomycota</taxon>
        <taxon>Agaricomycotina</taxon>
        <taxon>Agaricomycetes</taxon>
        <taxon>Agaricomycetidae</taxon>
        <taxon>Agaricales</taxon>
        <taxon>Marasmiineae</taxon>
        <taxon>Marasmiaceae</taxon>
        <taxon>Marasmius</taxon>
    </lineage>
</organism>
<gene>
    <name evidence="2" type="ORF">V5O48_009592</name>
</gene>
<evidence type="ECO:0000313" key="3">
    <source>
        <dbReference type="Proteomes" id="UP001465976"/>
    </source>
</evidence>
<dbReference type="EMBL" id="JBAHYK010000637">
    <property type="protein sequence ID" value="KAL0572377.1"/>
    <property type="molecule type" value="Genomic_DNA"/>
</dbReference>
<evidence type="ECO:0000313" key="2">
    <source>
        <dbReference type="EMBL" id="KAL0572377.1"/>
    </source>
</evidence>
<dbReference type="PROSITE" id="PS50181">
    <property type="entry name" value="FBOX"/>
    <property type="match status" value="1"/>
</dbReference>